<evidence type="ECO:0000259" key="1">
    <source>
        <dbReference type="Pfam" id="PF10547"/>
    </source>
</evidence>
<keyword evidence="3" id="KW-1185">Reference proteome</keyword>
<sequence length="116" mass="13124">MKMVAQPQTVFFHNTQLSIVEYNNQPYVPMKLVVEGMGLDWKSQHRKLASNPRWGMVKMTIPSSGGVQEMLCIPLRKLFGWFNSISANKVKPECKEAVSNTKKNVMMCYGITGQAN</sequence>
<dbReference type="EMBL" id="APPE01000065">
    <property type="protein sequence ID" value="ENU98492.1"/>
    <property type="molecule type" value="Genomic_DNA"/>
</dbReference>
<reference evidence="2 3" key="1">
    <citation type="submission" date="2013-02" db="EMBL/GenBank/DDBJ databases">
        <title>The Genome Sequence of Acinetobacter sp. NIPH 899.</title>
        <authorList>
            <consortium name="The Broad Institute Genome Sequencing Platform"/>
            <consortium name="The Broad Institute Genome Sequencing Center for Infectious Disease"/>
            <person name="Cerqueira G."/>
            <person name="Feldgarden M."/>
            <person name="Courvalin P."/>
            <person name="Perichon B."/>
            <person name="Grillot-Courvalin C."/>
            <person name="Clermont D."/>
            <person name="Rocha E."/>
            <person name="Yoon E.-J."/>
            <person name="Nemec A."/>
            <person name="Walker B."/>
            <person name="Young S.K."/>
            <person name="Zeng Q."/>
            <person name="Gargeya S."/>
            <person name="Fitzgerald M."/>
            <person name="Haas B."/>
            <person name="Abouelleil A."/>
            <person name="Alvarado L."/>
            <person name="Arachchi H.M."/>
            <person name="Berlin A.M."/>
            <person name="Chapman S.B."/>
            <person name="Dewar J."/>
            <person name="Goldberg J."/>
            <person name="Griggs A."/>
            <person name="Gujja S."/>
            <person name="Hansen M."/>
            <person name="Howarth C."/>
            <person name="Imamovic A."/>
            <person name="Larimer J."/>
            <person name="McCowan C."/>
            <person name="Murphy C."/>
            <person name="Neiman D."/>
            <person name="Pearson M."/>
            <person name="Priest M."/>
            <person name="Roberts A."/>
            <person name="Saif S."/>
            <person name="Shea T."/>
            <person name="Sisk P."/>
            <person name="Sykes S."/>
            <person name="Wortman J."/>
            <person name="Nusbaum C."/>
            <person name="Birren B."/>
        </authorList>
    </citation>
    <scope>NUCLEOTIDE SEQUENCE [LARGE SCALE GENOMIC DNA]</scope>
    <source>
        <strain evidence="2 3">NIPH 899</strain>
    </source>
</reference>
<feature type="domain" description="Antirepressor protein ant N-terminal" evidence="1">
    <location>
        <begin position="9"/>
        <end position="100"/>
    </location>
</feature>
<comment type="caution">
    <text evidence="2">The sequence shown here is derived from an EMBL/GenBank/DDBJ whole genome shotgun (WGS) entry which is preliminary data.</text>
</comment>
<accession>N8WT90</accession>
<proteinExistence type="predicted"/>
<dbReference type="eggNOG" id="COG3547">
    <property type="taxonomic scope" value="Bacteria"/>
</dbReference>
<protein>
    <recommendedName>
        <fullName evidence="1">Antirepressor protein ant N-terminal domain-containing protein</fullName>
    </recommendedName>
</protein>
<organism evidence="2 3">
    <name type="scientific">Acinetobacter variabilis</name>
    <dbReference type="NCBI Taxonomy" id="70346"/>
    <lineage>
        <taxon>Bacteria</taxon>
        <taxon>Pseudomonadati</taxon>
        <taxon>Pseudomonadota</taxon>
        <taxon>Gammaproteobacteria</taxon>
        <taxon>Moraxellales</taxon>
        <taxon>Moraxellaceae</taxon>
        <taxon>Acinetobacter</taxon>
    </lineage>
</organism>
<evidence type="ECO:0000313" key="2">
    <source>
        <dbReference type="EMBL" id="ENU98492.1"/>
    </source>
</evidence>
<dbReference type="Pfam" id="PF10547">
    <property type="entry name" value="P22_AR_N"/>
    <property type="match status" value="1"/>
</dbReference>
<dbReference type="Proteomes" id="UP000013070">
    <property type="component" value="Unassembled WGS sequence"/>
</dbReference>
<name>N8WT90_9GAMM</name>
<evidence type="ECO:0000313" key="3">
    <source>
        <dbReference type="Proteomes" id="UP000013070"/>
    </source>
</evidence>
<dbReference type="RefSeq" id="WP_004784384.1">
    <property type="nucleotide sequence ID" value="NZ_KB849404.1"/>
</dbReference>
<gene>
    <name evidence="2" type="ORF">F969_02523</name>
</gene>
<dbReference type="PRINTS" id="PR01994">
    <property type="entry name" value="ANTIREPRESSR"/>
</dbReference>
<dbReference type="AlphaFoldDB" id="N8WT90"/>
<dbReference type="InterPro" id="IPR018875">
    <property type="entry name" value="Antirepressor_Ant_N"/>
</dbReference>
<dbReference type="HOGENOM" id="CLU_2091528_0_0_6"/>